<accession>A0ABT9XDA6</accession>
<reference evidence="2 3" key="1">
    <citation type="submission" date="2023-07" db="EMBL/GenBank/DDBJ databases">
        <title>Genomic Encyclopedia of Type Strains, Phase IV (KMG-IV): sequencing the most valuable type-strain genomes for metagenomic binning, comparative biology and taxonomic classification.</title>
        <authorList>
            <person name="Goeker M."/>
        </authorList>
    </citation>
    <scope>NUCLEOTIDE SEQUENCE [LARGE SCALE GENOMIC DNA]</scope>
    <source>
        <strain evidence="2 3">DSM 4006</strain>
    </source>
</reference>
<gene>
    <name evidence="2" type="ORF">J2S03_000076</name>
</gene>
<evidence type="ECO:0000256" key="1">
    <source>
        <dbReference type="SAM" id="MobiDB-lite"/>
    </source>
</evidence>
<proteinExistence type="predicted"/>
<evidence type="ECO:0000313" key="3">
    <source>
        <dbReference type="Proteomes" id="UP001232973"/>
    </source>
</evidence>
<feature type="compositionally biased region" description="Polar residues" evidence="1">
    <location>
        <begin position="72"/>
        <end position="90"/>
    </location>
</feature>
<evidence type="ECO:0000313" key="2">
    <source>
        <dbReference type="EMBL" id="MDQ0188272.1"/>
    </source>
</evidence>
<protein>
    <recommendedName>
        <fullName evidence="4">Transposase</fullName>
    </recommendedName>
</protein>
<name>A0ABT9XDA6_9BACL</name>
<dbReference type="EMBL" id="JAUSTP010000001">
    <property type="protein sequence ID" value="MDQ0188272.1"/>
    <property type="molecule type" value="Genomic_DNA"/>
</dbReference>
<organism evidence="2 3">
    <name type="scientific">Alicyclobacillus cycloheptanicus</name>
    <dbReference type="NCBI Taxonomy" id="1457"/>
    <lineage>
        <taxon>Bacteria</taxon>
        <taxon>Bacillati</taxon>
        <taxon>Bacillota</taxon>
        <taxon>Bacilli</taxon>
        <taxon>Bacillales</taxon>
        <taxon>Alicyclobacillaceae</taxon>
        <taxon>Alicyclobacillus</taxon>
    </lineage>
</organism>
<comment type="caution">
    <text evidence="2">The sequence shown here is derived from an EMBL/GenBank/DDBJ whole genome shotgun (WGS) entry which is preliminary data.</text>
</comment>
<sequence length="90" mass="10750">MNFSEERKQELRRLSRPVLSDEEMWKLEVYFLGVRNPKRSMSMAAHMGLMHLLEKVQRYYEKQVEAEREATPSGQKPNLILQNPLENFLQ</sequence>
<evidence type="ECO:0008006" key="4">
    <source>
        <dbReference type="Google" id="ProtNLM"/>
    </source>
</evidence>
<dbReference type="RefSeq" id="WP_274455681.1">
    <property type="nucleotide sequence ID" value="NZ_CP067097.1"/>
</dbReference>
<keyword evidence="3" id="KW-1185">Reference proteome</keyword>
<feature type="region of interest" description="Disordered" evidence="1">
    <location>
        <begin position="64"/>
        <end position="90"/>
    </location>
</feature>
<dbReference type="Proteomes" id="UP001232973">
    <property type="component" value="Unassembled WGS sequence"/>
</dbReference>